<evidence type="ECO:0000313" key="5">
    <source>
        <dbReference type="Proteomes" id="UP001231587"/>
    </source>
</evidence>
<gene>
    <name evidence="2" type="ORF">J2Z56_001715</name>
    <name evidence="3" type="ORF">J2Z57_001838</name>
</gene>
<accession>A0A9X1C8T1</accession>
<dbReference type="Pfam" id="PF01902">
    <property type="entry name" value="Diphthami_syn_2"/>
    <property type="match status" value="1"/>
</dbReference>
<dbReference type="Gene3D" id="3.90.1490.10">
    <property type="entry name" value="putative n-type atp pyrophosphatase, domain 2"/>
    <property type="match status" value="1"/>
</dbReference>
<feature type="domain" description="Diphthamide synthase" evidence="1">
    <location>
        <begin position="4"/>
        <end position="202"/>
    </location>
</feature>
<reference evidence="2" key="1">
    <citation type="submission" date="2021-03" db="EMBL/GenBank/DDBJ databases">
        <title>Genomic Encyclopedia of Type Strains, Phase IV (KMG-IV): sequencing the most valuable type-strain genomes for metagenomic binning, comparative biology and taxonomic classification.</title>
        <authorList>
            <person name="Goeker M."/>
        </authorList>
    </citation>
    <scope>NUCLEOTIDE SEQUENCE</scope>
    <source>
        <strain evidence="2">DSM 15523</strain>
        <strain evidence="3 5">DSM 16476</strain>
    </source>
</reference>
<dbReference type="InterPro" id="IPR002761">
    <property type="entry name" value="Diphthami_syn_dom"/>
</dbReference>
<dbReference type="InterPro" id="IPR014729">
    <property type="entry name" value="Rossmann-like_a/b/a_fold"/>
</dbReference>
<dbReference type="OrthoDB" id="3572539at2"/>
<dbReference type="AlphaFoldDB" id="A0A9X1C8T1"/>
<dbReference type="SUPFAM" id="SSF52402">
    <property type="entry name" value="Adenine nucleotide alpha hydrolases-like"/>
    <property type="match status" value="1"/>
</dbReference>
<dbReference type="Proteomes" id="UP001138672">
    <property type="component" value="Unassembled WGS sequence"/>
</dbReference>
<dbReference type="RefSeq" id="WP_057783253.1">
    <property type="nucleotide sequence ID" value="NZ_JAGGJQ010000004.1"/>
</dbReference>
<evidence type="ECO:0000313" key="4">
    <source>
        <dbReference type="Proteomes" id="UP001138672"/>
    </source>
</evidence>
<proteinExistence type="predicted"/>
<evidence type="ECO:0000259" key="1">
    <source>
        <dbReference type="Pfam" id="PF01902"/>
    </source>
</evidence>
<comment type="caution">
    <text evidence="2">The sequence shown here is derived from an EMBL/GenBank/DDBJ whole genome shotgun (WGS) entry which is preliminary data.</text>
</comment>
<dbReference type="Gene3D" id="3.40.50.620">
    <property type="entry name" value="HUPs"/>
    <property type="match status" value="1"/>
</dbReference>
<keyword evidence="5" id="KW-1185">Reference proteome</keyword>
<dbReference type="EMBL" id="JAGGJQ010000004">
    <property type="protein sequence ID" value="MBP1839791.1"/>
    <property type="molecule type" value="Genomic_DNA"/>
</dbReference>
<dbReference type="CDD" id="cd01994">
    <property type="entry name" value="AANH_PF0828-like"/>
    <property type="match status" value="1"/>
</dbReference>
<evidence type="ECO:0000313" key="3">
    <source>
        <dbReference type="EMBL" id="MDQ0335390.1"/>
    </source>
</evidence>
<sequence>MNKTYFNWSTGKDSALALYELMQDNNYKIEQLVTTVNSHYKRVSMHGLRVELLEAQTEAIGLPIQYVELPEQPDMDDYNAIMTDATNKLKAANFTHAAFGDIFLEDLKFYREMQLLEVGIKGVFPLWKRNTKQLMAEFLDLGFKAIVVCADAKFFDADFVGTILDQDAINALPEAVDPCGENGEFHTFCFDGPLFKAPIPFTIGEKTYREYPAPDNKTKAAGFWYCDLINEN</sequence>
<protein>
    <submittedName>
        <fullName evidence="2">Uncharacterized protein (TIGR00290 family)</fullName>
    </submittedName>
</protein>
<dbReference type="InterPro" id="IPR030662">
    <property type="entry name" value="DPH6/MJ0570"/>
</dbReference>
<dbReference type="NCBIfam" id="TIGR00290">
    <property type="entry name" value="MJ0570_dom"/>
    <property type="match status" value="1"/>
</dbReference>
<organism evidence="2 4">
    <name type="scientific">Formosa algae</name>
    <dbReference type="NCBI Taxonomy" id="225843"/>
    <lineage>
        <taxon>Bacteria</taxon>
        <taxon>Pseudomonadati</taxon>
        <taxon>Bacteroidota</taxon>
        <taxon>Flavobacteriia</taxon>
        <taxon>Flavobacteriales</taxon>
        <taxon>Flavobacteriaceae</taxon>
        <taxon>Formosa</taxon>
    </lineage>
</organism>
<evidence type="ECO:0000313" key="2">
    <source>
        <dbReference type="EMBL" id="MBP1839791.1"/>
    </source>
</evidence>
<dbReference type="PIRSF" id="PIRSF039123">
    <property type="entry name" value="Diphthamide_synthase"/>
    <property type="match status" value="1"/>
</dbReference>
<name>A0A9X1C8T1_9FLAO</name>
<dbReference type="EMBL" id="JAUSUU010000005">
    <property type="protein sequence ID" value="MDQ0335390.1"/>
    <property type="molecule type" value="Genomic_DNA"/>
</dbReference>
<dbReference type="Proteomes" id="UP001231587">
    <property type="component" value="Unassembled WGS sequence"/>
</dbReference>